<dbReference type="SMART" id="SM00421">
    <property type="entry name" value="HTH_LUXR"/>
    <property type="match status" value="1"/>
</dbReference>
<organism evidence="6 7">
    <name type="scientific">Treponema brennaborense (strain DSM 12168 / CIP 105900 / DD5/3)</name>
    <dbReference type="NCBI Taxonomy" id="906968"/>
    <lineage>
        <taxon>Bacteria</taxon>
        <taxon>Pseudomonadati</taxon>
        <taxon>Spirochaetota</taxon>
        <taxon>Spirochaetia</taxon>
        <taxon>Spirochaetales</taxon>
        <taxon>Treponemataceae</taxon>
        <taxon>Treponema</taxon>
    </lineage>
</organism>
<dbReference type="STRING" id="906968.Trebr_0123"/>
<dbReference type="InterPro" id="IPR058245">
    <property type="entry name" value="NreC/VraR/RcsB-like_REC"/>
</dbReference>
<dbReference type="GO" id="GO:0000160">
    <property type="term" value="P:phosphorelay signal transduction system"/>
    <property type="evidence" value="ECO:0007669"/>
    <property type="project" value="InterPro"/>
</dbReference>
<evidence type="ECO:0000313" key="6">
    <source>
        <dbReference type="EMBL" id="AEE15577.1"/>
    </source>
</evidence>
<dbReference type="PRINTS" id="PR00038">
    <property type="entry name" value="HTHLUXR"/>
</dbReference>
<dbReference type="PANTHER" id="PTHR43214:SF43">
    <property type="entry name" value="TWO-COMPONENT RESPONSE REGULATOR"/>
    <property type="match status" value="1"/>
</dbReference>
<dbReference type="Pfam" id="PF00196">
    <property type="entry name" value="GerE"/>
    <property type="match status" value="1"/>
</dbReference>
<name>F4LL99_TREBD</name>
<keyword evidence="7" id="KW-1185">Reference proteome</keyword>
<dbReference type="RefSeq" id="WP_013757297.1">
    <property type="nucleotide sequence ID" value="NC_015500.1"/>
</dbReference>
<dbReference type="InterPro" id="IPR039420">
    <property type="entry name" value="WalR-like"/>
</dbReference>
<dbReference type="Pfam" id="PF00072">
    <property type="entry name" value="Response_reg"/>
    <property type="match status" value="1"/>
</dbReference>
<dbReference type="eggNOG" id="COG2197">
    <property type="taxonomic scope" value="Bacteria"/>
</dbReference>
<dbReference type="CDD" id="cd17535">
    <property type="entry name" value="REC_NarL-like"/>
    <property type="match status" value="1"/>
</dbReference>
<proteinExistence type="predicted"/>
<dbReference type="SUPFAM" id="SSF46894">
    <property type="entry name" value="C-terminal effector domain of the bipartite response regulators"/>
    <property type="match status" value="1"/>
</dbReference>
<dbReference type="SUPFAM" id="SSF52172">
    <property type="entry name" value="CheY-like"/>
    <property type="match status" value="1"/>
</dbReference>
<gene>
    <name evidence="6" type="ordered locus">Trebr_0123</name>
</gene>
<keyword evidence="1 3" id="KW-0597">Phosphoprotein</keyword>
<dbReference type="GO" id="GO:0006355">
    <property type="term" value="P:regulation of DNA-templated transcription"/>
    <property type="evidence" value="ECO:0007669"/>
    <property type="project" value="InterPro"/>
</dbReference>
<dbReference type="PROSITE" id="PS00622">
    <property type="entry name" value="HTH_LUXR_1"/>
    <property type="match status" value="1"/>
</dbReference>
<accession>F4LL99</accession>
<dbReference type="InterPro" id="IPR001789">
    <property type="entry name" value="Sig_transdc_resp-reg_receiver"/>
</dbReference>
<dbReference type="EMBL" id="CP002696">
    <property type="protein sequence ID" value="AEE15577.1"/>
    <property type="molecule type" value="Genomic_DNA"/>
</dbReference>
<dbReference type="PANTHER" id="PTHR43214">
    <property type="entry name" value="TWO-COMPONENT RESPONSE REGULATOR"/>
    <property type="match status" value="1"/>
</dbReference>
<dbReference type="GO" id="GO:0003677">
    <property type="term" value="F:DNA binding"/>
    <property type="evidence" value="ECO:0007669"/>
    <property type="project" value="UniProtKB-KW"/>
</dbReference>
<dbReference type="AlphaFoldDB" id="F4LL99"/>
<evidence type="ECO:0000256" key="3">
    <source>
        <dbReference type="PROSITE-ProRule" id="PRU00169"/>
    </source>
</evidence>
<dbReference type="PROSITE" id="PS50110">
    <property type="entry name" value="RESPONSE_REGULATORY"/>
    <property type="match status" value="1"/>
</dbReference>
<dbReference type="HOGENOM" id="CLU_000445_90_10_12"/>
<protein>
    <submittedName>
        <fullName evidence="6">Two component transcriptional regulator, LuxR family</fullName>
    </submittedName>
</protein>
<keyword evidence="2" id="KW-0238">DNA-binding</keyword>
<dbReference type="Proteomes" id="UP000006546">
    <property type="component" value="Chromosome"/>
</dbReference>
<sequence length="225" mass="25241">MTTERQETSKILLADDQIIFIESLSTYLTNYADDIEIVGTAHNGIEAVALARQFLPHIIVMDVSMPEMDGIEAVRQIKNLLPETKIIMLSTYQEDELVRSALLAGASGYLLKDISPTELITAIRALKSGIMQISPGIIKKLVKERFTPASRPDPDDAPWLKELTNREREIATLLVTGYSNEQIAEKLHLAIQTVRNQVSAIYFKTGVKDRFEMIRLANRNDPCTI</sequence>
<evidence type="ECO:0000313" key="7">
    <source>
        <dbReference type="Proteomes" id="UP000006546"/>
    </source>
</evidence>
<feature type="domain" description="Response regulatory" evidence="5">
    <location>
        <begin position="10"/>
        <end position="127"/>
    </location>
</feature>
<evidence type="ECO:0000256" key="1">
    <source>
        <dbReference type="ARBA" id="ARBA00022553"/>
    </source>
</evidence>
<dbReference type="InterPro" id="IPR011006">
    <property type="entry name" value="CheY-like_superfamily"/>
</dbReference>
<feature type="domain" description="HTH luxR-type" evidence="4">
    <location>
        <begin position="156"/>
        <end position="221"/>
    </location>
</feature>
<evidence type="ECO:0000259" key="4">
    <source>
        <dbReference type="PROSITE" id="PS50043"/>
    </source>
</evidence>
<dbReference type="CDD" id="cd06170">
    <property type="entry name" value="LuxR_C_like"/>
    <property type="match status" value="1"/>
</dbReference>
<feature type="modified residue" description="4-aspartylphosphate" evidence="3">
    <location>
        <position position="62"/>
    </location>
</feature>
<dbReference type="InterPro" id="IPR000792">
    <property type="entry name" value="Tscrpt_reg_LuxR_C"/>
</dbReference>
<dbReference type="OrthoDB" id="9779069at2"/>
<dbReference type="InterPro" id="IPR016032">
    <property type="entry name" value="Sig_transdc_resp-reg_C-effctor"/>
</dbReference>
<dbReference type="PROSITE" id="PS50043">
    <property type="entry name" value="HTH_LUXR_2"/>
    <property type="match status" value="1"/>
</dbReference>
<dbReference type="SMART" id="SM00448">
    <property type="entry name" value="REC"/>
    <property type="match status" value="1"/>
</dbReference>
<dbReference type="Gene3D" id="3.40.50.2300">
    <property type="match status" value="1"/>
</dbReference>
<evidence type="ECO:0000259" key="5">
    <source>
        <dbReference type="PROSITE" id="PS50110"/>
    </source>
</evidence>
<dbReference type="KEGG" id="tbe:Trebr_0123"/>
<evidence type="ECO:0000256" key="2">
    <source>
        <dbReference type="ARBA" id="ARBA00023125"/>
    </source>
</evidence>
<reference evidence="7" key="1">
    <citation type="submission" date="2011-04" db="EMBL/GenBank/DDBJ databases">
        <title>The complete genome of Treponema brennaborense DSM 12168.</title>
        <authorList>
            <person name="Lucas S."/>
            <person name="Han J."/>
            <person name="Lapidus A."/>
            <person name="Bruce D."/>
            <person name="Goodwin L."/>
            <person name="Pitluck S."/>
            <person name="Peters L."/>
            <person name="Kyrpides N."/>
            <person name="Mavromatis K."/>
            <person name="Ivanova N."/>
            <person name="Mikhailova N."/>
            <person name="Pagani I."/>
            <person name="Teshima H."/>
            <person name="Detter J.C."/>
            <person name="Tapia R."/>
            <person name="Han C."/>
            <person name="Land M."/>
            <person name="Hauser L."/>
            <person name="Markowitz V."/>
            <person name="Cheng J.-F."/>
            <person name="Hugenholtz P."/>
            <person name="Woyke T."/>
            <person name="Wu D."/>
            <person name="Gronow S."/>
            <person name="Wellnitz S."/>
            <person name="Brambilla E."/>
            <person name="Klenk H.-P."/>
            <person name="Eisen J.A."/>
        </authorList>
    </citation>
    <scope>NUCLEOTIDE SEQUENCE [LARGE SCALE GENOMIC DNA]</scope>
    <source>
        <strain evidence="7">DSM 12168 / CIP 105900 / DD5/3</strain>
    </source>
</reference>